<evidence type="ECO:0000256" key="1">
    <source>
        <dbReference type="ARBA" id="ARBA00009333"/>
    </source>
</evidence>
<keyword evidence="9" id="KW-1185">Reference proteome</keyword>
<keyword evidence="3" id="KW-0274">FAD</keyword>
<proteinExistence type="inferred from homology"/>
<keyword evidence="4 8" id="KW-0560">Oxidoreductase</keyword>
<evidence type="ECO:0000259" key="7">
    <source>
        <dbReference type="PROSITE" id="PS51352"/>
    </source>
</evidence>
<dbReference type="Pfam" id="PF00085">
    <property type="entry name" value="Thioredoxin"/>
    <property type="match status" value="1"/>
</dbReference>
<dbReference type="InterPro" id="IPR036188">
    <property type="entry name" value="FAD/NAD-bd_sf"/>
</dbReference>
<keyword evidence="5" id="KW-1015">Disulfide bond</keyword>
<keyword evidence="6" id="KW-0676">Redox-active center</keyword>
<organism evidence="8 9">
    <name type="scientific">Spirochaeta isovalerica</name>
    <dbReference type="NCBI Taxonomy" id="150"/>
    <lineage>
        <taxon>Bacteria</taxon>
        <taxon>Pseudomonadati</taxon>
        <taxon>Spirochaetota</taxon>
        <taxon>Spirochaetia</taxon>
        <taxon>Spirochaetales</taxon>
        <taxon>Spirochaetaceae</taxon>
        <taxon>Spirochaeta</taxon>
    </lineage>
</organism>
<dbReference type="InterPro" id="IPR013766">
    <property type="entry name" value="Thioredoxin_domain"/>
</dbReference>
<dbReference type="PANTHER" id="PTHR48105">
    <property type="entry name" value="THIOREDOXIN REDUCTASE 1-RELATED-RELATED"/>
    <property type="match status" value="1"/>
</dbReference>
<evidence type="ECO:0000256" key="3">
    <source>
        <dbReference type="ARBA" id="ARBA00022827"/>
    </source>
</evidence>
<evidence type="ECO:0000256" key="4">
    <source>
        <dbReference type="ARBA" id="ARBA00023002"/>
    </source>
</evidence>
<dbReference type="EMBL" id="JACHGJ010000001">
    <property type="protein sequence ID" value="MBB6478726.1"/>
    <property type="molecule type" value="Genomic_DNA"/>
</dbReference>
<evidence type="ECO:0000256" key="6">
    <source>
        <dbReference type="ARBA" id="ARBA00023284"/>
    </source>
</evidence>
<dbReference type="GO" id="GO:0004791">
    <property type="term" value="F:thioredoxin-disulfide reductase (NADPH) activity"/>
    <property type="evidence" value="ECO:0007669"/>
    <property type="project" value="UniProtKB-EC"/>
</dbReference>
<dbReference type="InterPro" id="IPR036249">
    <property type="entry name" value="Thioredoxin-like_sf"/>
</dbReference>
<dbReference type="Gene3D" id="3.40.30.10">
    <property type="entry name" value="Glutaredoxin"/>
    <property type="match status" value="1"/>
</dbReference>
<comment type="similarity">
    <text evidence="1">Belongs to the class-II pyridine nucleotide-disulfide oxidoreductase family.</text>
</comment>
<dbReference type="Proteomes" id="UP000587760">
    <property type="component" value="Unassembled WGS sequence"/>
</dbReference>
<protein>
    <submittedName>
        <fullName evidence="8">Thioredoxin reductase (NADPH)</fullName>
        <ecNumber evidence="8">1.8.1.9</ecNumber>
    </submittedName>
</protein>
<dbReference type="SUPFAM" id="SSF52833">
    <property type="entry name" value="Thioredoxin-like"/>
    <property type="match status" value="1"/>
</dbReference>
<dbReference type="EC" id="1.8.1.9" evidence="8"/>
<comment type="caution">
    <text evidence="8">The sequence shown here is derived from an EMBL/GenBank/DDBJ whole genome shotgun (WGS) entry which is preliminary data.</text>
</comment>
<reference evidence="8 9" key="1">
    <citation type="submission" date="2020-08" db="EMBL/GenBank/DDBJ databases">
        <title>Genomic Encyclopedia of Type Strains, Phase IV (KMG-IV): sequencing the most valuable type-strain genomes for metagenomic binning, comparative biology and taxonomic classification.</title>
        <authorList>
            <person name="Goeker M."/>
        </authorList>
    </citation>
    <scope>NUCLEOTIDE SEQUENCE [LARGE SCALE GENOMIC DNA]</scope>
    <source>
        <strain evidence="8 9">DSM 2461</strain>
    </source>
</reference>
<feature type="domain" description="Thioredoxin" evidence="7">
    <location>
        <begin position="1"/>
        <end position="109"/>
    </location>
</feature>
<dbReference type="PROSITE" id="PS00573">
    <property type="entry name" value="PYRIDINE_REDOX_2"/>
    <property type="match status" value="1"/>
</dbReference>
<dbReference type="PROSITE" id="PS51352">
    <property type="entry name" value="THIOREDOXIN_2"/>
    <property type="match status" value="1"/>
</dbReference>
<dbReference type="PRINTS" id="PR00469">
    <property type="entry name" value="PNDRDTASEII"/>
</dbReference>
<sequence>MTDRIIEINADKFDEEVLKGDKVVVDFYSTECPPCEALATKYDALSELYGNDIKFVKIFRQGNKELATSLGVTGSPTVLFYEKGERTGDTLSGGVKRSDMMRNLDALLDEPKVKEIHGKIKPVETECEVIVLGGGPAGLTAGLYLAQAHNDVILVDTQMPGGYVATTHQVSNYPGFIDPQPGFMLSHYMSEQATAAGVKYRAAVEITSIDLEKKEVVVDNVETLRAKKIIVSTGSNPRPLGIPGEIEFRGDGISYCATCDAKYFDDKEVVVIGGGNSAIEEALFITKFAKKVKIIHQFAELQANKEAQEKAFANDKIEFYLEHEPREFKKHGTMDMEVVVEDLKTKEMKSIRTNGIFVFVGFQANLDGMEGQFELDNWGYVKTDDFMKTNKKDIFAVGDLRSKAYRQITTAVADGTIAAITASRELDSE</sequence>
<gene>
    <name evidence="8" type="ORF">HNR50_000359</name>
</gene>
<dbReference type="Pfam" id="PF07992">
    <property type="entry name" value="Pyr_redox_2"/>
    <property type="match status" value="1"/>
</dbReference>
<accession>A0A841R4I7</accession>
<dbReference type="InterPro" id="IPR023753">
    <property type="entry name" value="FAD/NAD-binding_dom"/>
</dbReference>
<dbReference type="PRINTS" id="PR00368">
    <property type="entry name" value="FADPNR"/>
</dbReference>
<dbReference type="SUPFAM" id="SSF51905">
    <property type="entry name" value="FAD/NAD(P)-binding domain"/>
    <property type="match status" value="1"/>
</dbReference>
<evidence type="ECO:0000256" key="5">
    <source>
        <dbReference type="ARBA" id="ARBA00023157"/>
    </source>
</evidence>
<name>A0A841R4I7_9SPIO</name>
<dbReference type="Gene3D" id="3.50.50.60">
    <property type="entry name" value="FAD/NAD(P)-binding domain"/>
    <property type="match status" value="2"/>
</dbReference>
<evidence type="ECO:0000313" key="9">
    <source>
        <dbReference type="Proteomes" id="UP000587760"/>
    </source>
</evidence>
<dbReference type="AlphaFoldDB" id="A0A841R4I7"/>
<dbReference type="CDD" id="cd02947">
    <property type="entry name" value="TRX_family"/>
    <property type="match status" value="1"/>
</dbReference>
<dbReference type="InterPro" id="IPR050097">
    <property type="entry name" value="Ferredoxin-NADP_redctase_2"/>
</dbReference>
<dbReference type="InterPro" id="IPR008255">
    <property type="entry name" value="Pyr_nucl-diS_OxRdtase_2_AS"/>
</dbReference>
<keyword evidence="2" id="KW-0285">Flavoprotein</keyword>
<evidence type="ECO:0000256" key="2">
    <source>
        <dbReference type="ARBA" id="ARBA00022630"/>
    </source>
</evidence>
<evidence type="ECO:0000313" key="8">
    <source>
        <dbReference type="EMBL" id="MBB6478726.1"/>
    </source>
</evidence>
<dbReference type="RefSeq" id="WP_184742839.1">
    <property type="nucleotide sequence ID" value="NZ_JACHGJ010000001.1"/>
</dbReference>